<evidence type="ECO:0000256" key="1">
    <source>
        <dbReference type="SAM" id="SignalP"/>
    </source>
</evidence>
<accession>A0A428PE35</accession>
<evidence type="ECO:0000313" key="3">
    <source>
        <dbReference type="Proteomes" id="UP000288168"/>
    </source>
</evidence>
<reference evidence="2 3" key="1">
    <citation type="submission" date="2017-06" db="EMBL/GenBank/DDBJ databases">
        <title>Comparative genomic analysis of Ambrosia Fusariam Clade fungi.</title>
        <authorList>
            <person name="Stajich J.E."/>
            <person name="Carrillo J."/>
            <person name="Kijimoto T."/>
            <person name="Eskalen A."/>
            <person name="O'Donnell K."/>
            <person name="Kasson M."/>
        </authorList>
    </citation>
    <scope>NUCLEOTIDE SEQUENCE [LARGE SCALE GENOMIC DNA]</scope>
    <source>
        <strain evidence="2 3">NRRL62584</strain>
    </source>
</reference>
<keyword evidence="1" id="KW-0732">Signal</keyword>
<dbReference type="EMBL" id="NKCI01000151">
    <property type="protein sequence ID" value="RSL51279.1"/>
    <property type="molecule type" value="Genomic_DNA"/>
</dbReference>
<feature type="chain" id="PRO_5019168140" evidence="1">
    <location>
        <begin position="20"/>
        <end position="79"/>
    </location>
</feature>
<proteinExistence type="predicted"/>
<name>A0A428PE35_9HYPO</name>
<comment type="caution">
    <text evidence="2">The sequence shown here is derived from an EMBL/GenBank/DDBJ whole genome shotgun (WGS) entry which is preliminary data.</text>
</comment>
<dbReference type="Proteomes" id="UP000288168">
    <property type="component" value="Unassembled WGS sequence"/>
</dbReference>
<evidence type="ECO:0000313" key="2">
    <source>
        <dbReference type="EMBL" id="RSL51279.1"/>
    </source>
</evidence>
<keyword evidence="3" id="KW-1185">Reference proteome</keyword>
<protein>
    <submittedName>
        <fullName evidence="2">Uncharacterized protein</fullName>
    </submittedName>
</protein>
<feature type="signal peptide" evidence="1">
    <location>
        <begin position="1"/>
        <end position="19"/>
    </location>
</feature>
<sequence length="79" mass="8173">MRFYPLVTDIFVAASVVMALPFDFQAGADVARAAAAAAGKTIGEQIQAQIDASGIKAEDCVGSTSTLCIEAGFSEDPFQ</sequence>
<gene>
    <name evidence="2" type="ORF">CEP54_011510</name>
</gene>
<organism evidence="2 3">
    <name type="scientific">Fusarium duplospermum</name>
    <dbReference type="NCBI Taxonomy" id="1325734"/>
    <lineage>
        <taxon>Eukaryota</taxon>
        <taxon>Fungi</taxon>
        <taxon>Dikarya</taxon>
        <taxon>Ascomycota</taxon>
        <taxon>Pezizomycotina</taxon>
        <taxon>Sordariomycetes</taxon>
        <taxon>Hypocreomycetidae</taxon>
        <taxon>Hypocreales</taxon>
        <taxon>Nectriaceae</taxon>
        <taxon>Fusarium</taxon>
        <taxon>Fusarium solani species complex</taxon>
    </lineage>
</organism>
<dbReference type="AlphaFoldDB" id="A0A428PE35"/>